<feature type="region of interest" description="Disordered" evidence="1">
    <location>
        <begin position="67"/>
        <end position="93"/>
    </location>
</feature>
<gene>
    <name evidence="3" type="ORF">EUA94_11055</name>
</gene>
<keyword evidence="2" id="KW-1133">Transmembrane helix</keyword>
<organism evidence="3 4">
    <name type="scientific">Nocardioides zhouii</name>
    <dbReference type="NCBI Taxonomy" id="1168729"/>
    <lineage>
        <taxon>Bacteria</taxon>
        <taxon>Bacillati</taxon>
        <taxon>Actinomycetota</taxon>
        <taxon>Actinomycetes</taxon>
        <taxon>Propionibacteriales</taxon>
        <taxon>Nocardioidaceae</taxon>
        <taxon>Nocardioides</taxon>
    </lineage>
</organism>
<keyword evidence="2" id="KW-0812">Transmembrane</keyword>
<keyword evidence="4" id="KW-1185">Reference proteome</keyword>
<feature type="compositionally biased region" description="Polar residues" evidence="1">
    <location>
        <begin position="72"/>
        <end position="86"/>
    </location>
</feature>
<keyword evidence="2" id="KW-0472">Membrane</keyword>
<sequence>MSPETDLLTRLDRELDALPAVPATTYLLEGRRARRRRRVAAAVTAPAAAAAALALVAALGQGGAGDEAQLAQEPTSVPELTNTPTIDYSADPDFVAPLPNNPLEAQDGLDGIDWFTTDAIPSWAQEYGNHGPVAMSPEGRLWVAPDAAVRRVIVDPFTYGEAGTARSYAVEATCACAPEQMTDGIVWVWLSADGSGVMDIPGRWTDDFELWVDDATASQQGRPSFAERLVQFADDTTSEVRSGSPDVRIVRSELDPELGPDWVQHRRAAAVEVVSGGQTWYAVAVDPGDGGPWSQAYRADVAPDFEGFLDLIAQGYL</sequence>
<feature type="transmembrane region" description="Helical" evidence="2">
    <location>
        <begin position="39"/>
        <end position="60"/>
    </location>
</feature>
<accession>A0A4Q2T2H2</accession>
<dbReference type="EMBL" id="SDWV01000009">
    <property type="protein sequence ID" value="RYC11134.1"/>
    <property type="molecule type" value="Genomic_DNA"/>
</dbReference>
<dbReference type="RefSeq" id="WP_129426925.1">
    <property type="nucleotide sequence ID" value="NZ_SDWV01000009.1"/>
</dbReference>
<evidence type="ECO:0000256" key="1">
    <source>
        <dbReference type="SAM" id="MobiDB-lite"/>
    </source>
</evidence>
<dbReference type="AlphaFoldDB" id="A0A4Q2T2H2"/>
<evidence type="ECO:0000313" key="4">
    <source>
        <dbReference type="Proteomes" id="UP000291101"/>
    </source>
</evidence>
<dbReference type="Proteomes" id="UP000291101">
    <property type="component" value="Unassembled WGS sequence"/>
</dbReference>
<dbReference type="OrthoDB" id="3770719at2"/>
<name>A0A4Q2T2H2_9ACTN</name>
<comment type="caution">
    <text evidence="3">The sequence shown here is derived from an EMBL/GenBank/DDBJ whole genome shotgun (WGS) entry which is preliminary data.</text>
</comment>
<reference evidence="3 4" key="1">
    <citation type="submission" date="2019-01" db="EMBL/GenBank/DDBJ databases">
        <title>Novel species of Nocardioides.</title>
        <authorList>
            <person name="Liu Q."/>
            <person name="X Y.-H."/>
        </authorList>
    </citation>
    <scope>NUCLEOTIDE SEQUENCE [LARGE SCALE GENOMIC DNA]</scope>
    <source>
        <strain evidence="3 4">HLT2-9</strain>
    </source>
</reference>
<proteinExistence type="predicted"/>
<protein>
    <submittedName>
        <fullName evidence="3">Uncharacterized protein</fullName>
    </submittedName>
</protein>
<evidence type="ECO:0000256" key="2">
    <source>
        <dbReference type="SAM" id="Phobius"/>
    </source>
</evidence>
<evidence type="ECO:0000313" key="3">
    <source>
        <dbReference type="EMBL" id="RYC11134.1"/>
    </source>
</evidence>